<dbReference type="PROSITE" id="PS00028">
    <property type="entry name" value="ZINC_FINGER_C2H2_1"/>
    <property type="match status" value="1"/>
</dbReference>
<feature type="domain" description="C2H2-type" evidence="3">
    <location>
        <begin position="74"/>
        <end position="102"/>
    </location>
</feature>
<dbReference type="PROSITE" id="PS50157">
    <property type="entry name" value="ZINC_FINGER_C2H2_2"/>
    <property type="match status" value="1"/>
</dbReference>
<dbReference type="EMBL" id="JH159154">
    <property type="protein sequence ID" value="EGZ17531.1"/>
    <property type="molecule type" value="Genomic_DNA"/>
</dbReference>
<dbReference type="InterPro" id="IPR013087">
    <property type="entry name" value="Znf_C2H2_type"/>
</dbReference>
<protein>
    <recommendedName>
        <fullName evidence="3">C2H2-type domain-containing protein</fullName>
    </recommendedName>
</protein>
<dbReference type="InParanoid" id="G4ZG47"/>
<evidence type="ECO:0000313" key="5">
    <source>
        <dbReference type="Proteomes" id="UP000002640"/>
    </source>
</evidence>
<evidence type="ECO:0000313" key="4">
    <source>
        <dbReference type="EMBL" id="EGZ17531.1"/>
    </source>
</evidence>
<keyword evidence="1" id="KW-0862">Zinc</keyword>
<feature type="region of interest" description="Disordered" evidence="2">
    <location>
        <begin position="90"/>
        <end position="188"/>
    </location>
</feature>
<proteinExistence type="predicted"/>
<dbReference type="SMART" id="SM00355">
    <property type="entry name" value="ZnF_C2H2"/>
    <property type="match status" value="1"/>
</dbReference>
<reference evidence="4 5" key="1">
    <citation type="journal article" date="2006" name="Science">
        <title>Phytophthora genome sequences uncover evolutionary origins and mechanisms of pathogenesis.</title>
        <authorList>
            <person name="Tyler B.M."/>
            <person name="Tripathy S."/>
            <person name="Zhang X."/>
            <person name="Dehal P."/>
            <person name="Jiang R.H."/>
            <person name="Aerts A."/>
            <person name="Arredondo F.D."/>
            <person name="Baxter L."/>
            <person name="Bensasson D."/>
            <person name="Beynon J.L."/>
            <person name="Chapman J."/>
            <person name="Damasceno C.M."/>
            <person name="Dorrance A.E."/>
            <person name="Dou D."/>
            <person name="Dickerman A.W."/>
            <person name="Dubchak I.L."/>
            <person name="Garbelotto M."/>
            <person name="Gijzen M."/>
            <person name="Gordon S.G."/>
            <person name="Govers F."/>
            <person name="Grunwald N.J."/>
            <person name="Huang W."/>
            <person name="Ivors K.L."/>
            <person name="Jones R.W."/>
            <person name="Kamoun S."/>
            <person name="Krampis K."/>
            <person name="Lamour K.H."/>
            <person name="Lee M.K."/>
            <person name="McDonald W.H."/>
            <person name="Medina M."/>
            <person name="Meijer H.J."/>
            <person name="Nordberg E.K."/>
            <person name="Maclean D.J."/>
            <person name="Ospina-Giraldo M.D."/>
            <person name="Morris P.F."/>
            <person name="Phuntumart V."/>
            <person name="Putnam N.H."/>
            <person name="Rash S."/>
            <person name="Rose J.K."/>
            <person name="Sakihama Y."/>
            <person name="Salamov A.A."/>
            <person name="Savidor A."/>
            <person name="Scheuring C.F."/>
            <person name="Smith B.M."/>
            <person name="Sobral B.W."/>
            <person name="Terry A."/>
            <person name="Torto-Alalibo T.A."/>
            <person name="Win J."/>
            <person name="Xu Z."/>
            <person name="Zhang H."/>
            <person name="Grigoriev I.V."/>
            <person name="Rokhsar D.S."/>
            <person name="Boore J.L."/>
        </authorList>
    </citation>
    <scope>NUCLEOTIDE SEQUENCE [LARGE SCALE GENOMIC DNA]</scope>
    <source>
        <strain evidence="4 5">P6497</strain>
    </source>
</reference>
<dbReference type="InterPro" id="IPR036236">
    <property type="entry name" value="Znf_C2H2_sf"/>
</dbReference>
<dbReference type="AlphaFoldDB" id="G4ZG47"/>
<accession>G4ZG47</accession>
<feature type="compositionally biased region" description="Basic and acidic residues" evidence="2">
    <location>
        <begin position="100"/>
        <end position="111"/>
    </location>
</feature>
<keyword evidence="1" id="KW-0479">Metal-binding</keyword>
<evidence type="ECO:0000256" key="2">
    <source>
        <dbReference type="SAM" id="MobiDB-lite"/>
    </source>
</evidence>
<dbReference type="GeneID" id="20646298"/>
<evidence type="ECO:0000259" key="3">
    <source>
        <dbReference type="PROSITE" id="PS50157"/>
    </source>
</evidence>
<dbReference type="Gene3D" id="3.30.160.60">
    <property type="entry name" value="Classic Zinc Finger"/>
    <property type="match status" value="1"/>
</dbReference>
<organism evidence="4 5">
    <name type="scientific">Phytophthora sojae (strain P6497)</name>
    <name type="common">Soybean stem and root rot agent</name>
    <name type="synonym">Phytophthora megasperma f. sp. glycines</name>
    <dbReference type="NCBI Taxonomy" id="1094619"/>
    <lineage>
        <taxon>Eukaryota</taxon>
        <taxon>Sar</taxon>
        <taxon>Stramenopiles</taxon>
        <taxon>Oomycota</taxon>
        <taxon>Peronosporomycetes</taxon>
        <taxon>Peronosporales</taxon>
        <taxon>Peronosporaceae</taxon>
        <taxon>Phytophthora</taxon>
    </lineage>
</organism>
<feature type="compositionally biased region" description="Acidic residues" evidence="2">
    <location>
        <begin position="112"/>
        <end position="188"/>
    </location>
</feature>
<sequence length="188" mass="21642">MVLFRGDLAHAGAKYEDENIRLHCYVRVRGIRHRSNTTEAVPFKSYGCSKCMGLYDSRQGLREHKLVCDFEADFPCPYCDSSFNKPNTLTKHISRKHPGEHRAWRSSRHADEEMEEATESDIHDEDGDGEGESEDDEEESEGDEEESEDEEEDEDKEEEEAEGEENESDLSEPMSDSESEDSEFEFDL</sequence>
<dbReference type="GO" id="GO:0008270">
    <property type="term" value="F:zinc ion binding"/>
    <property type="evidence" value="ECO:0007669"/>
    <property type="project" value="UniProtKB-KW"/>
</dbReference>
<gene>
    <name evidence="4" type="ORF">PHYSODRAFT_331491</name>
</gene>
<name>G4ZG47_PHYSP</name>
<keyword evidence="1" id="KW-0863">Zinc-finger</keyword>
<dbReference type="Proteomes" id="UP000002640">
    <property type="component" value="Unassembled WGS sequence"/>
</dbReference>
<dbReference type="RefSeq" id="XP_009526589.1">
    <property type="nucleotide sequence ID" value="XM_009528294.1"/>
</dbReference>
<dbReference type="KEGG" id="psoj:PHYSODRAFT_331491"/>
<dbReference type="SUPFAM" id="SSF57667">
    <property type="entry name" value="beta-beta-alpha zinc fingers"/>
    <property type="match status" value="1"/>
</dbReference>
<keyword evidence="5" id="KW-1185">Reference proteome</keyword>
<evidence type="ECO:0000256" key="1">
    <source>
        <dbReference type="PROSITE-ProRule" id="PRU00042"/>
    </source>
</evidence>